<accession>A0A1C4G9S7</accession>
<name>A0A1C4G9S7_9BACT</name>
<gene>
    <name evidence="1" type="ORF">GA0116948_1412</name>
</gene>
<dbReference type="AlphaFoldDB" id="A0A1C4G9S7"/>
<proteinExistence type="predicted"/>
<dbReference type="RefSeq" id="WP_089715805.1">
    <property type="nucleotide sequence ID" value="NZ_FMAR01000041.1"/>
</dbReference>
<keyword evidence="2" id="KW-1185">Reference proteome</keyword>
<reference evidence="1 2" key="1">
    <citation type="submission" date="2016-08" db="EMBL/GenBank/DDBJ databases">
        <authorList>
            <person name="Seilhamer J.J."/>
        </authorList>
    </citation>
    <scope>NUCLEOTIDE SEQUENCE [LARGE SCALE GENOMIC DNA]</scope>
    <source>
        <strain evidence="1 2">A37T2</strain>
    </source>
</reference>
<evidence type="ECO:0000313" key="1">
    <source>
        <dbReference type="EMBL" id="SCC64978.1"/>
    </source>
</evidence>
<dbReference type="EMBL" id="FMAR01000041">
    <property type="protein sequence ID" value="SCC64978.1"/>
    <property type="molecule type" value="Genomic_DNA"/>
</dbReference>
<sequence>MNNLELINIFYRQNKDIPEYMDIFFETNFGTLKYNITSLDFREFNEFGEMNRGDEIDNLRNKYGKLYIDEVRITYDSNMYLLISGNFILAIEYILNSSFTHSVQEFRVIEDIHGSNKSEFDDFKELDIVTLPSLPV</sequence>
<evidence type="ECO:0000313" key="2">
    <source>
        <dbReference type="Proteomes" id="UP000242818"/>
    </source>
</evidence>
<organism evidence="1 2">
    <name type="scientific">Chitinophaga costaii</name>
    <dbReference type="NCBI Taxonomy" id="1335309"/>
    <lineage>
        <taxon>Bacteria</taxon>
        <taxon>Pseudomonadati</taxon>
        <taxon>Bacteroidota</taxon>
        <taxon>Chitinophagia</taxon>
        <taxon>Chitinophagales</taxon>
        <taxon>Chitinophagaceae</taxon>
        <taxon>Chitinophaga</taxon>
    </lineage>
</organism>
<dbReference type="Proteomes" id="UP000242818">
    <property type="component" value="Unassembled WGS sequence"/>
</dbReference>
<protein>
    <submittedName>
        <fullName evidence="1">Uncharacterized protein</fullName>
    </submittedName>
</protein>
<dbReference type="OrthoDB" id="9879185at2"/>